<evidence type="ECO:0000256" key="5">
    <source>
        <dbReference type="ARBA" id="ARBA00022840"/>
    </source>
</evidence>
<evidence type="ECO:0000313" key="13">
    <source>
        <dbReference type="Proteomes" id="UP000504637"/>
    </source>
</evidence>
<dbReference type="GO" id="GO:0005524">
    <property type="term" value="F:ATP binding"/>
    <property type="evidence" value="ECO:0007669"/>
    <property type="project" value="UniProtKB-KW"/>
</dbReference>
<feature type="domain" description="DEAD-box RNA helicase Q" evidence="12">
    <location>
        <begin position="100"/>
        <end position="128"/>
    </location>
</feature>
<dbReference type="GeneID" id="54365792"/>
<dbReference type="InterPro" id="IPR001650">
    <property type="entry name" value="Helicase_C-like"/>
</dbReference>
<dbReference type="InterPro" id="IPR014001">
    <property type="entry name" value="Helicase_ATP-bd"/>
</dbReference>
<evidence type="ECO:0000259" key="10">
    <source>
        <dbReference type="PROSITE" id="PS51192"/>
    </source>
</evidence>
<evidence type="ECO:0000256" key="3">
    <source>
        <dbReference type="ARBA" id="ARBA00022801"/>
    </source>
</evidence>
<dbReference type="InterPro" id="IPR000629">
    <property type="entry name" value="RNA-helicase_DEAD-box_CS"/>
</dbReference>
<evidence type="ECO:0000256" key="9">
    <source>
        <dbReference type="SAM" id="MobiDB-lite"/>
    </source>
</evidence>
<evidence type="ECO:0000313" key="14">
    <source>
        <dbReference type="RefSeq" id="XP_033456098.1"/>
    </source>
</evidence>
<sequence length="539" mass="59994">MNHGKSNHESDSDQLNGSSGQHAGWSAFIAEHVEEGAARNPDWLGNAQVYEWSDEYGNVAPRHPGLEEELFGDMKPEGEYRGVLDIEVRVEGPERLQPIRKFEDAGLHPVLLENIALCRYGSPMPIQSYIIPAVLTGHDVVGISQTGSGKTAAYLVPAISKLAGKVELMACSRRKGRAEPLIVIMVPTRELALQIFNDARRLCYRTMMRPCVAYGGRDDTANSIKEISKGCDILIGTPGKLKDLMEKPDVLTMSRVKYTVIDEADELLSPDWDSEFSMLMVGGDTNEDADHVFMMFSATFPKEARSLARQYMAEDHYRIRVGRPGQSHMNIRQDIIEVDHFRKNEAVYDLLESVERTRTLIFCNSKATVDLLDDYLYNRGLPVTSIHGERNQREREDAYTAFRTGRCPILIATGLSSRGWDVSNIGHVINRDLPDTQYGGITEYVHRIGRTGRMGHTGLATSFFGDRDEGLAQDLVNCLVECNCPVPEFLSHLTPQEGQIDFGDNSDDEADEDHPSGDDNGNADGDVDEAADELARSRL</sequence>
<feature type="region of interest" description="Disordered" evidence="9">
    <location>
        <begin position="496"/>
        <end position="539"/>
    </location>
</feature>
<dbReference type="PROSITE" id="PS51192">
    <property type="entry name" value="HELICASE_ATP_BIND_1"/>
    <property type="match status" value="1"/>
</dbReference>
<dbReference type="GO" id="GO:0003676">
    <property type="term" value="F:nucleic acid binding"/>
    <property type="evidence" value="ECO:0007669"/>
    <property type="project" value="InterPro"/>
</dbReference>
<evidence type="ECO:0000256" key="7">
    <source>
        <dbReference type="PROSITE-ProRule" id="PRU00552"/>
    </source>
</evidence>
<feature type="short sequence motif" description="Q motif" evidence="7">
    <location>
        <begin position="100"/>
        <end position="128"/>
    </location>
</feature>
<feature type="domain" description="Helicase C-terminal" evidence="11">
    <location>
        <begin position="346"/>
        <end position="494"/>
    </location>
</feature>
<dbReference type="Proteomes" id="UP000504637">
    <property type="component" value="Unplaced"/>
</dbReference>
<dbReference type="RefSeq" id="XP_033456098.1">
    <property type="nucleotide sequence ID" value="XM_033607993.1"/>
</dbReference>
<dbReference type="SUPFAM" id="SSF52540">
    <property type="entry name" value="P-loop containing nucleoside triphosphate hydrolases"/>
    <property type="match status" value="1"/>
</dbReference>
<keyword evidence="2 8" id="KW-0547">Nucleotide-binding</keyword>
<dbReference type="PROSITE" id="PS51195">
    <property type="entry name" value="Q_MOTIF"/>
    <property type="match status" value="1"/>
</dbReference>
<dbReference type="SMART" id="SM00487">
    <property type="entry name" value="DEXDc"/>
    <property type="match status" value="1"/>
</dbReference>
<evidence type="ECO:0000256" key="1">
    <source>
        <dbReference type="ARBA" id="ARBA00012552"/>
    </source>
</evidence>
<feature type="region of interest" description="Disordered" evidence="9">
    <location>
        <begin position="1"/>
        <end position="21"/>
    </location>
</feature>
<dbReference type="AlphaFoldDB" id="A0A6J3LWP4"/>
<dbReference type="PROSITE" id="PS00039">
    <property type="entry name" value="DEAD_ATP_HELICASE"/>
    <property type="match status" value="1"/>
</dbReference>
<dbReference type="Gene3D" id="3.40.50.300">
    <property type="entry name" value="P-loop containing nucleotide triphosphate hydrolases"/>
    <property type="match status" value="2"/>
</dbReference>
<proteinExistence type="inferred from homology"/>
<dbReference type="InterPro" id="IPR027417">
    <property type="entry name" value="P-loop_NTPase"/>
</dbReference>
<protein>
    <recommendedName>
        <fullName evidence="1">RNA helicase</fullName>
        <ecNumber evidence="1">3.6.4.13</ecNumber>
    </recommendedName>
</protein>
<keyword evidence="5 8" id="KW-0067">ATP-binding</keyword>
<dbReference type="CDD" id="cd18787">
    <property type="entry name" value="SF2_C_DEAD"/>
    <property type="match status" value="1"/>
</dbReference>
<gene>
    <name evidence="14" type="ORF">K489DRAFT_412994</name>
</gene>
<dbReference type="GO" id="GO:0016787">
    <property type="term" value="F:hydrolase activity"/>
    <property type="evidence" value="ECO:0007669"/>
    <property type="project" value="UniProtKB-KW"/>
</dbReference>
<dbReference type="PANTHER" id="PTHR47958">
    <property type="entry name" value="ATP-DEPENDENT RNA HELICASE DBP3"/>
    <property type="match status" value="1"/>
</dbReference>
<dbReference type="InterPro" id="IPR014014">
    <property type="entry name" value="RNA_helicase_DEAD_Q_motif"/>
</dbReference>
<keyword evidence="3 8" id="KW-0378">Hydrolase</keyword>
<keyword evidence="4 8" id="KW-0347">Helicase</keyword>
<keyword evidence="13" id="KW-1185">Reference proteome</keyword>
<reference evidence="14" key="2">
    <citation type="submission" date="2020-04" db="EMBL/GenBank/DDBJ databases">
        <authorList>
            <consortium name="NCBI Genome Project"/>
        </authorList>
    </citation>
    <scope>NUCLEOTIDE SEQUENCE</scope>
    <source>
        <strain evidence="14">CBS 342.82</strain>
    </source>
</reference>
<organism evidence="14">
    <name type="scientific">Dissoconium aciculare CBS 342.82</name>
    <dbReference type="NCBI Taxonomy" id="1314786"/>
    <lineage>
        <taxon>Eukaryota</taxon>
        <taxon>Fungi</taxon>
        <taxon>Dikarya</taxon>
        <taxon>Ascomycota</taxon>
        <taxon>Pezizomycotina</taxon>
        <taxon>Dothideomycetes</taxon>
        <taxon>Dothideomycetidae</taxon>
        <taxon>Mycosphaerellales</taxon>
        <taxon>Dissoconiaceae</taxon>
        <taxon>Dissoconium</taxon>
    </lineage>
</organism>
<feature type="compositionally biased region" description="Basic and acidic residues" evidence="9">
    <location>
        <begin position="1"/>
        <end position="11"/>
    </location>
</feature>
<dbReference type="Pfam" id="PF00270">
    <property type="entry name" value="DEAD"/>
    <property type="match status" value="1"/>
</dbReference>
<evidence type="ECO:0000259" key="11">
    <source>
        <dbReference type="PROSITE" id="PS51194"/>
    </source>
</evidence>
<accession>A0A6J3LWP4</accession>
<dbReference type="SMART" id="SM00490">
    <property type="entry name" value="HELICc"/>
    <property type="match status" value="1"/>
</dbReference>
<reference evidence="14" key="3">
    <citation type="submission" date="2025-08" db="UniProtKB">
        <authorList>
            <consortium name="RefSeq"/>
        </authorList>
    </citation>
    <scope>IDENTIFICATION</scope>
    <source>
        <strain evidence="14">CBS 342.82</strain>
    </source>
</reference>
<dbReference type="PROSITE" id="PS51194">
    <property type="entry name" value="HELICASE_CTER"/>
    <property type="match status" value="1"/>
</dbReference>
<reference evidence="14" key="1">
    <citation type="submission" date="2020-01" db="EMBL/GenBank/DDBJ databases">
        <authorList>
            <consortium name="DOE Joint Genome Institute"/>
            <person name="Haridas S."/>
            <person name="Albert R."/>
            <person name="Binder M."/>
            <person name="Bloem J."/>
            <person name="Labutti K."/>
            <person name="Salamov A."/>
            <person name="Andreopoulos B."/>
            <person name="Baker S.E."/>
            <person name="Barry K."/>
            <person name="Bills G."/>
            <person name="Bluhm B.H."/>
            <person name="Cannon C."/>
            <person name="Castanera R."/>
            <person name="Culley D.E."/>
            <person name="Daum C."/>
            <person name="Ezra D."/>
            <person name="Gonzalez J.B."/>
            <person name="Henrissat B."/>
            <person name="Kuo A."/>
            <person name="Liang C."/>
            <person name="Lipzen A."/>
            <person name="Lutzoni F."/>
            <person name="Magnuson J."/>
            <person name="Mondo S."/>
            <person name="Nolan M."/>
            <person name="Ohm R."/>
            <person name="Pangilinan J."/>
            <person name="Park H.-J."/>
            <person name="Ramirez L."/>
            <person name="Alfaro M."/>
            <person name="Sun H."/>
            <person name="Tritt A."/>
            <person name="Yoshinaga Y."/>
            <person name="Zwiers L.-H."/>
            <person name="Turgeon B.G."/>
            <person name="Goodwin S.B."/>
            <person name="Spatafora J.W."/>
            <person name="Crous P.W."/>
            <person name="Grigoriev I.V."/>
        </authorList>
    </citation>
    <scope>NUCLEOTIDE SEQUENCE</scope>
    <source>
        <strain evidence="14">CBS 342.82</strain>
    </source>
</reference>
<dbReference type="InterPro" id="IPR011545">
    <property type="entry name" value="DEAD/DEAH_box_helicase_dom"/>
</dbReference>
<evidence type="ECO:0000259" key="12">
    <source>
        <dbReference type="PROSITE" id="PS51195"/>
    </source>
</evidence>
<evidence type="ECO:0000256" key="8">
    <source>
        <dbReference type="RuleBase" id="RU000492"/>
    </source>
</evidence>
<evidence type="ECO:0000256" key="6">
    <source>
        <dbReference type="ARBA" id="ARBA00047984"/>
    </source>
</evidence>
<dbReference type="EC" id="3.6.4.13" evidence="1"/>
<comment type="similarity">
    <text evidence="8">Belongs to the DEAD box helicase family.</text>
</comment>
<dbReference type="GO" id="GO:0003724">
    <property type="term" value="F:RNA helicase activity"/>
    <property type="evidence" value="ECO:0007669"/>
    <property type="project" value="UniProtKB-EC"/>
</dbReference>
<name>A0A6J3LWP4_9PEZI</name>
<comment type="catalytic activity">
    <reaction evidence="6">
        <text>ATP + H2O = ADP + phosphate + H(+)</text>
        <dbReference type="Rhea" id="RHEA:13065"/>
        <dbReference type="ChEBI" id="CHEBI:15377"/>
        <dbReference type="ChEBI" id="CHEBI:15378"/>
        <dbReference type="ChEBI" id="CHEBI:30616"/>
        <dbReference type="ChEBI" id="CHEBI:43474"/>
        <dbReference type="ChEBI" id="CHEBI:456216"/>
        <dbReference type="EC" id="3.6.4.13"/>
    </reaction>
</comment>
<dbReference type="Pfam" id="PF00271">
    <property type="entry name" value="Helicase_C"/>
    <property type="match status" value="1"/>
</dbReference>
<feature type="domain" description="Helicase ATP-binding" evidence="10">
    <location>
        <begin position="131"/>
        <end position="318"/>
    </location>
</feature>
<evidence type="ECO:0000256" key="2">
    <source>
        <dbReference type="ARBA" id="ARBA00022741"/>
    </source>
</evidence>
<evidence type="ECO:0000256" key="4">
    <source>
        <dbReference type="ARBA" id="ARBA00022806"/>
    </source>
</evidence>
<dbReference type="OrthoDB" id="196131at2759"/>